<evidence type="ECO:0000313" key="1">
    <source>
        <dbReference type="EMBL" id="EKC21177.1"/>
    </source>
</evidence>
<proteinExistence type="predicted"/>
<protein>
    <submittedName>
        <fullName evidence="1">Uncharacterized protein</fullName>
    </submittedName>
</protein>
<dbReference type="HOGENOM" id="CLU_1512070_0_0_1"/>
<organism evidence="1">
    <name type="scientific">Magallana gigas</name>
    <name type="common">Pacific oyster</name>
    <name type="synonym">Crassostrea gigas</name>
    <dbReference type="NCBI Taxonomy" id="29159"/>
    <lineage>
        <taxon>Eukaryota</taxon>
        <taxon>Metazoa</taxon>
        <taxon>Spiralia</taxon>
        <taxon>Lophotrochozoa</taxon>
        <taxon>Mollusca</taxon>
        <taxon>Bivalvia</taxon>
        <taxon>Autobranchia</taxon>
        <taxon>Pteriomorphia</taxon>
        <taxon>Ostreida</taxon>
        <taxon>Ostreoidea</taxon>
        <taxon>Ostreidae</taxon>
        <taxon>Magallana</taxon>
    </lineage>
</organism>
<dbReference type="InParanoid" id="K1PBJ6"/>
<sequence>MAPHSCETPKCTCAIEGEEVEVEQNLSGNEALAGTVGALSSLLLTGSGLGLYMLYQKRCKTPTLTRQVSDLSLSKHPPTGRSKMSPPPPYRPDTSASRNIYRAGMKDPTSHRVGSRSGNQHVCNCHLGMIREFAMGRVFHSTFVATLFIHSIWVFGSVVEYSDRESPQGPQYVIAQLY</sequence>
<reference evidence="1" key="1">
    <citation type="journal article" date="2012" name="Nature">
        <title>The oyster genome reveals stress adaptation and complexity of shell formation.</title>
        <authorList>
            <person name="Zhang G."/>
            <person name="Fang X."/>
            <person name="Guo X."/>
            <person name="Li L."/>
            <person name="Luo R."/>
            <person name="Xu F."/>
            <person name="Yang P."/>
            <person name="Zhang L."/>
            <person name="Wang X."/>
            <person name="Qi H."/>
            <person name="Xiong Z."/>
            <person name="Que H."/>
            <person name="Xie Y."/>
            <person name="Holland P.W."/>
            <person name="Paps J."/>
            <person name="Zhu Y."/>
            <person name="Wu F."/>
            <person name="Chen Y."/>
            <person name="Wang J."/>
            <person name="Peng C."/>
            <person name="Meng J."/>
            <person name="Yang L."/>
            <person name="Liu J."/>
            <person name="Wen B."/>
            <person name="Zhang N."/>
            <person name="Huang Z."/>
            <person name="Zhu Q."/>
            <person name="Feng Y."/>
            <person name="Mount A."/>
            <person name="Hedgecock D."/>
            <person name="Xu Z."/>
            <person name="Liu Y."/>
            <person name="Domazet-Loso T."/>
            <person name="Du Y."/>
            <person name="Sun X."/>
            <person name="Zhang S."/>
            <person name="Liu B."/>
            <person name="Cheng P."/>
            <person name="Jiang X."/>
            <person name="Li J."/>
            <person name="Fan D."/>
            <person name="Wang W."/>
            <person name="Fu W."/>
            <person name="Wang T."/>
            <person name="Wang B."/>
            <person name="Zhang J."/>
            <person name="Peng Z."/>
            <person name="Li Y."/>
            <person name="Li N."/>
            <person name="Wang J."/>
            <person name="Chen M."/>
            <person name="He Y."/>
            <person name="Tan F."/>
            <person name="Song X."/>
            <person name="Zheng Q."/>
            <person name="Huang R."/>
            <person name="Yang H."/>
            <person name="Du X."/>
            <person name="Chen L."/>
            <person name="Yang M."/>
            <person name="Gaffney P.M."/>
            <person name="Wang S."/>
            <person name="Luo L."/>
            <person name="She Z."/>
            <person name="Ming Y."/>
            <person name="Huang W."/>
            <person name="Zhang S."/>
            <person name="Huang B."/>
            <person name="Zhang Y."/>
            <person name="Qu T."/>
            <person name="Ni P."/>
            <person name="Miao G."/>
            <person name="Wang J."/>
            <person name="Wang Q."/>
            <person name="Steinberg C.E."/>
            <person name="Wang H."/>
            <person name="Li N."/>
            <person name="Qian L."/>
            <person name="Zhang G."/>
            <person name="Li Y."/>
            <person name="Yang H."/>
            <person name="Liu X."/>
            <person name="Wang J."/>
            <person name="Yin Y."/>
            <person name="Wang J."/>
        </authorList>
    </citation>
    <scope>NUCLEOTIDE SEQUENCE [LARGE SCALE GENOMIC DNA]</scope>
    <source>
        <strain evidence="1">05x7-T-G4-1.051#20</strain>
    </source>
</reference>
<dbReference type="AlphaFoldDB" id="K1PBJ6"/>
<dbReference type="EMBL" id="JH817717">
    <property type="protein sequence ID" value="EKC21177.1"/>
    <property type="molecule type" value="Genomic_DNA"/>
</dbReference>
<name>K1PBJ6_MAGGI</name>
<gene>
    <name evidence="1" type="ORF">CGI_10004448</name>
</gene>
<accession>K1PBJ6</accession>